<dbReference type="InterPro" id="IPR015943">
    <property type="entry name" value="WD40/YVTN_repeat-like_dom_sf"/>
</dbReference>
<gene>
    <name evidence="5" type="ORF">COCHEDRAFT_1088710</name>
    <name evidence="4" type="ORF">COCHEDRAFT_1122454</name>
</gene>
<dbReference type="EMBL" id="KB445634">
    <property type="protein sequence ID" value="EMD84653.1"/>
    <property type="molecule type" value="Genomic_DNA"/>
</dbReference>
<evidence type="ECO:0000256" key="2">
    <source>
        <dbReference type="ARBA" id="ARBA00022737"/>
    </source>
</evidence>
<dbReference type="PANTHER" id="PTHR19879:SF9">
    <property type="entry name" value="TRANSCRIPTION INITIATION FACTOR TFIID SUBUNIT 5"/>
    <property type="match status" value="1"/>
</dbReference>
<dbReference type="HOGENOM" id="CLU_000288_57_30_1"/>
<reference evidence="5" key="2">
    <citation type="submission" date="2012-06" db="EMBL/GenBank/DDBJ databases">
        <title>Comparative genome structure, secondary metabolite and effector coding capacity across Cochliobolus pathogens.</title>
        <authorList>
            <consortium name="US DOE Joint Genome Institute (JGI-PGF)"/>
            <person name="Condon B.J."/>
            <person name="Leng Y."/>
            <person name="Wu D."/>
            <person name="Bushley K.E."/>
            <person name="Ohm R.A."/>
            <person name="Otillar R."/>
            <person name="Martin J."/>
            <person name="Schackwitz W."/>
            <person name="Grimwood J."/>
            <person name="MohdZainudin N."/>
            <person name="Xue C."/>
            <person name="Wang R."/>
            <person name="Dhillon B."/>
            <person name="Tu Z.J."/>
            <person name="Steffenson B.J."/>
            <person name="Salamov A."/>
            <person name="Sun H."/>
            <person name="Lowry S."/>
            <person name="LaButti K."/>
            <person name="Han J."/>
            <person name="Copeland A."/>
            <person name="Lindquist E."/>
            <person name="Lucas S."/>
            <person name="Barry K."/>
            <person name="Schmutz J."/>
            <person name="Baker S."/>
            <person name="Grigoriev I.V."/>
            <person name="Zhong S."/>
            <person name="Turgeon B.G."/>
        </authorList>
    </citation>
    <scope>NUCLEOTIDE SEQUENCE</scope>
    <source>
        <strain evidence="5">C5</strain>
    </source>
</reference>
<feature type="repeat" description="WD" evidence="3">
    <location>
        <begin position="1"/>
        <end position="42"/>
    </location>
</feature>
<proteinExistence type="predicted"/>
<dbReference type="InterPro" id="IPR001680">
    <property type="entry name" value="WD40_rpt"/>
</dbReference>
<dbReference type="EMBL" id="KB445570">
    <property type="protein sequence ID" value="EMD96342.1"/>
    <property type="molecule type" value="Genomic_DNA"/>
</dbReference>
<dbReference type="PANTHER" id="PTHR19879">
    <property type="entry name" value="TRANSCRIPTION INITIATION FACTOR TFIID"/>
    <property type="match status" value="1"/>
</dbReference>
<dbReference type="PROSITE" id="PS50082">
    <property type="entry name" value="WD_REPEATS_2"/>
    <property type="match status" value="2"/>
</dbReference>
<dbReference type="SUPFAM" id="SSF50978">
    <property type="entry name" value="WD40 repeat-like"/>
    <property type="match status" value="1"/>
</dbReference>
<dbReference type="Gene3D" id="2.130.10.10">
    <property type="entry name" value="YVTN repeat-like/Quinoprotein amine dehydrogenase"/>
    <property type="match status" value="1"/>
</dbReference>
<dbReference type="STRING" id="701091.M2V8R2"/>
<reference evidence="6" key="3">
    <citation type="journal article" date="2013" name="PLoS Genet.">
        <title>Comparative genome structure, secondary metabolite, and effector coding capacity across Cochliobolus pathogens.</title>
        <authorList>
            <person name="Condon B.J."/>
            <person name="Leng Y."/>
            <person name="Wu D."/>
            <person name="Bushley K.E."/>
            <person name="Ohm R.A."/>
            <person name="Otillar R."/>
            <person name="Martin J."/>
            <person name="Schackwitz W."/>
            <person name="Grimwood J."/>
            <person name="MohdZainudin N."/>
            <person name="Xue C."/>
            <person name="Wang R."/>
            <person name="Manning V.A."/>
            <person name="Dhillon B."/>
            <person name="Tu Z.J."/>
            <person name="Steffenson B.J."/>
            <person name="Salamov A."/>
            <person name="Sun H."/>
            <person name="Lowry S."/>
            <person name="LaButti K."/>
            <person name="Han J."/>
            <person name="Copeland A."/>
            <person name="Lindquist E."/>
            <person name="Barry K."/>
            <person name="Schmutz J."/>
            <person name="Baker S.E."/>
            <person name="Ciuffetti L.M."/>
            <person name="Grigoriev I.V."/>
            <person name="Zhong S."/>
            <person name="Turgeon B.G."/>
        </authorList>
    </citation>
    <scope>NUCLEOTIDE SEQUENCE [LARGE SCALE GENOMIC DNA]</scope>
    <source>
        <strain evidence="6">C5 / ATCC 48332 / race O</strain>
    </source>
</reference>
<dbReference type="InterPro" id="IPR036322">
    <property type="entry name" value="WD40_repeat_dom_sf"/>
</dbReference>
<dbReference type="AlphaFoldDB" id="M2V8R2"/>
<feature type="non-terminal residue" evidence="5">
    <location>
        <position position="1"/>
    </location>
</feature>
<evidence type="ECO:0000313" key="6">
    <source>
        <dbReference type="Proteomes" id="UP000016936"/>
    </source>
</evidence>
<evidence type="ECO:0000256" key="1">
    <source>
        <dbReference type="ARBA" id="ARBA00022574"/>
    </source>
</evidence>
<protein>
    <submittedName>
        <fullName evidence="5">Uncharacterized protein</fullName>
    </submittedName>
</protein>
<evidence type="ECO:0000313" key="4">
    <source>
        <dbReference type="EMBL" id="EMD84653.1"/>
    </source>
</evidence>
<dbReference type="Pfam" id="PF00400">
    <property type="entry name" value="WD40"/>
    <property type="match status" value="2"/>
</dbReference>
<sequence length="73" mass="7716">LEGHSNLVRVVVFSPDGQLVALASDDSTVRVWETATGQCRSVLEGHSYVVSAVVFSPDGQLVASASSDRTVRV</sequence>
<dbReference type="Proteomes" id="UP000016936">
    <property type="component" value="Unassembled WGS sequence"/>
</dbReference>
<keyword evidence="1 3" id="KW-0853">WD repeat</keyword>
<evidence type="ECO:0000256" key="3">
    <source>
        <dbReference type="PROSITE-ProRule" id="PRU00221"/>
    </source>
</evidence>
<dbReference type="PROSITE" id="PS50294">
    <property type="entry name" value="WD_REPEATS_REGION"/>
    <property type="match status" value="2"/>
</dbReference>
<reference evidence="5 6" key="1">
    <citation type="journal article" date="2012" name="PLoS Pathog.">
        <title>Diverse lifestyles and strategies of plant pathogenesis encoded in the genomes of eighteen Dothideomycetes fungi.</title>
        <authorList>
            <person name="Ohm R.A."/>
            <person name="Feau N."/>
            <person name="Henrissat B."/>
            <person name="Schoch C.L."/>
            <person name="Horwitz B.A."/>
            <person name="Barry K.W."/>
            <person name="Condon B.J."/>
            <person name="Copeland A.C."/>
            <person name="Dhillon B."/>
            <person name="Glaser F."/>
            <person name="Hesse C.N."/>
            <person name="Kosti I."/>
            <person name="LaButti K."/>
            <person name="Lindquist E.A."/>
            <person name="Lucas S."/>
            <person name="Salamov A.A."/>
            <person name="Bradshaw R.E."/>
            <person name="Ciuffetti L."/>
            <person name="Hamelin R.C."/>
            <person name="Kema G.H.J."/>
            <person name="Lawrence C."/>
            <person name="Scott J.A."/>
            <person name="Spatafora J.W."/>
            <person name="Turgeon B.G."/>
            <person name="de Wit P.J.G.M."/>
            <person name="Zhong S."/>
            <person name="Goodwin S.B."/>
            <person name="Grigoriev I.V."/>
        </authorList>
    </citation>
    <scope>NUCLEOTIDE SEQUENCE [LARGE SCALE GENOMIC DNA]</scope>
    <source>
        <strain evidence="5">C5</strain>
        <strain evidence="6">C5 / ATCC 48332 / race O</strain>
    </source>
</reference>
<dbReference type="PROSITE" id="PS00678">
    <property type="entry name" value="WD_REPEATS_1"/>
    <property type="match status" value="1"/>
</dbReference>
<accession>M2V8R2</accession>
<keyword evidence="2" id="KW-0677">Repeat</keyword>
<keyword evidence="6" id="KW-1185">Reference proteome</keyword>
<dbReference type="SMART" id="SM00320">
    <property type="entry name" value="WD40"/>
    <property type="match status" value="2"/>
</dbReference>
<dbReference type="eggNOG" id="KOG0267">
    <property type="taxonomic scope" value="Eukaryota"/>
</dbReference>
<organism evidence="5 6">
    <name type="scientific">Cochliobolus heterostrophus (strain C5 / ATCC 48332 / race O)</name>
    <name type="common">Southern corn leaf blight fungus</name>
    <name type="synonym">Bipolaris maydis</name>
    <dbReference type="NCBI Taxonomy" id="701091"/>
    <lineage>
        <taxon>Eukaryota</taxon>
        <taxon>Fungi</taxon>
        <taxon>Dikarya</taxon>
        <taxon>Ascomycota</taxon>
        <taxon>Pezizomycotina</taxon>
        <taxon>Dothideomycetes</taxon>
        <taxon>Pleosporomycetidae</taxon>
        <taxon>Pleosporales</taxon>
        <taxon>Pleosporineae</taxon>
        <taxon>Pleosporaceae</taxon>
        <taxon>Bipolaris</taxon>
    </lineage>
</organism>
<evidence type="ECO:0000313" key="5">
    <source>
        <dbReference type="EMBL" id="EMD96342.1"/>
    </source>
</evidence>
<dbReference type="InterPro" id="IPR019775">
    <property type="entry name" value="WD40_repeat_CS"/>
</dbReference>
<feature type="repeat" description="WD" evidence="3">
    <location>
        <begin position="43"/>
        <end position="73"/>
    </location>
</feature>
<name>M2V8R2_COCH5</name>